<keyword evidence="3" id="KW-1185">Reference proteome</keyword>
<evidence type="ECO:0000313" key="3">
    <source>
        <dbReference type="Proteomes" id="UP000637695"/>
    </source>
</evidence>
<accession>A0A917K8C5</accession>
<comment type="caution">
    <text evidence="2">The sequence shown here is derived from an EMBL/GenBank/DDBJ whole genome shotgun (WGS) entry which is preliminary data.</text>
</comment>
<protein>
    <recommendedName>
        <fullName evidence="1">Putative restriction endonuclease domain-containing protein</fullName>
    </recommendedName>
</protein>
<dbReference type="AlphaFoldDB" id="A0A917K8C5"/>
<dbReference type="InterPro" id="IPR012296">
    <property type="entry name" value="Nuclease_put_TT1808"/>
</dbReference>
<dbReference type="Gene3D" id="3.90.1570.10">
    <property type="entry name" value="tt1808, chain A"/>
    <property type="match status" value="1"/>
</dbReference>
<organism evidence="2 3">
    <name type="scientific">Alicyclobacillus cellulosilyticus</name>
    <dbReference type="NCBI Taxonomy" id="1003997"/>
    <lineage>
        <taxon>Bacteria</taxon>
        <taxon>Bacillati</taxon>
        <taxon>Bacillota</taxon>
        <taxon>Bacilli</taxon>
        <taxon>Bacillales</taxon>
        <taxon>Alicyclobacillaceae</taxon>
        <taxon>Alicyclobacillus</taxon>
    </lineage>
</organism>
<dbReference type="InterPro" id="IPR011335">
    <property type="entry name" value="Restrct_endonuc-II-like"/>
</dbReference>
<feature type="domain" description="Putative restriction endonuclease" evidence="1">
    <location>
        <begin position="11"/>
        <end position="166"/>
    </location>
</feature>
<reference evidence="2" key="2">
    <citation type="submission" date="2020-09" db="EMBL/GenBank/DDBJ databases">
        <authorList>
            <person name="Sun Q."/>
            <person name="Ohkuma M."/>
        </authorList>
    </citation>
    <scope>NUCLEOTIDE SEQUENCE</scope>
    <source>
        <strain evidence="2">JCM 18487</strain>
    </source>
</reference>
<dbReference type="CDD" id="cd06260">
    <property type="entry name" value="DUF820-like"/>
    <property type="match status" value="1"/>
</dbReference>
<sequence length="173" mass="19067">MHEDQVREALPERYEVIRGQVHDMTPPPGEPHQRVVGGIYGQLYAQLKGKRCRAYVAPFGVWLDETSGDYVEPDITIICDPAKIKPQGCVGAPDMVVEVLSSSTAVKDRAVKRELYREKGVREYWLVDPVHQTAEVYRFDGGALAAPAVYGPDASVSVGVLDGVVIDLREVFA</sequence>
<dbReference type="InterPro" id="IPR008538">
    <property type="entry name" value="Uma2"/>
</dbReference>
<evidence type="ECO:0000313" key="2">
    <source>
        <dbReference type="EMBL" id="GGJ02819.1"/>
    </source>
</evidence>
<dbReference type="Pfam" id="PF05685">
    <property type="entry name" value="Uma2"/>
    <property type="match status" value="1"/>
</dbReference>
<evidence type="ECO:0000259" key="1">
    <source>
        <dbReference type="Pfam" id="PF05685"/>
    </source>
</evidence>
<dbReference type="PANTHER" id="PTHR36558:SF1">
    <property type="entry name" value="RESTRICTION ENDONUCLEASE DOMAIN-CONTAINING PROTEIN-RELATED"/>
    <property type="match status" value="1"/>
</dbReference>
<proteinExistence type="predicted"/>
<dbReference type="EMBL" id="BMOY01000011">
    <property type="protein sequence ID" value="GGJ02819.1"/>
    <property type="molecule type" value="Genomic_DNA"/>
</dbReference>
<dbReference type="SUPFAM" id="SSF52980">
    <property type="entry name" value="Restriction endonuclease-like"/>
    <property type="match status" value="1"/>
</dbReference>
<dbReference type="Proteomes" id="UP000637695">
    <property type="component" value="Unassembled WGS sequence"/>
</dbReference>
<gene>
    <name evidence="2" type="ORF">GCM10010885_10140</name>
</gene>
<name>A0A917K8C5_9BACL</name>
<reference evidence="2" key="1">
    <citation type="journal article" date="2014" name="Int. J. Syst. Evol. Microbiol.">
        <title>Complete genome sequence of Corynebacterium casei LMG S-19264T (=DSM 44701T), isolated from a smear-ripened cheese.</title>
        <authorList>
            <consortium name="US DOE Joint Genome Institute (JGI-PGF)"/>
            <person name="Walter F."/>
            <person name="Albersmeier A."/>
            <person name="Kalinowski J."/>
            <person name="Ruckert C."/>
        </authorList>
    </citation>
    <scope>NUCLEOTIDE SEQUENCE</scope>
    <source>
        <strain evidence="2">JCM 18487</strain>
    </source>
</reference>
<dbReference type="PANTHER" id="PTHR36558">
    <property type="entry name" value="GLR1098 PROTEIN"/>
    <property type="match status" value="1"/>
</dbReference>
<dbReference type="RefSeq" id="WP_188881542.1">
    <property type="nucleotide sequence ID" value="NZ_BMOY01000011.1"/>
</dbReference>